<evidence type="ECO:0000313" key="1">
    <source>
        <dbReference type="EMBL" id="AYC38933.1"/>
    </source>
</evidence>
<organism evidence="1 2">
    <name type="scientific">Streptomyces griseorubiginosus</name>
    <dbReference type="NCBI Taxonomy" id="67304"/>
    <lineage>
        <taxon>Bacteria</taxon>
        <taxon>Bacillati</taxon>
        <taxon>Actinomycetota</taxon>
        <taxon>Actinomycetes</taxon>
        <taxon>Kitasatosporales</taxon>
        <taxon>Streptomycetaceae</taxon>
        <taxon>Streptomyces</taxon>
    </lineage>
</organism>
<dbReference type="KEGG" id="sge:DWG14_03165"/>
<dbReference type="Proteomes" id="UP000265765">
    <property type="component" value="Chromosome"/>
</dbReference>
<name>A0AAI8L0S6_9ACTN</name>
<evidence type="ECO:0000313" key="2">
    <source>
        <dbReference type="Proteomes" id="UP000265765"/>
    </source>
</evidence>
<proteinExistence type="predicted"/>
<dbReference type="EMBL" id="CP032427">
    <property type="protein sequence ID" value="AYC38933.1"/>
    <property type="molecule type" value="Genomic_DNA"/>
</dbReference>
<protein>
    <submittedName>
        <fullName evidence="1">Uncharacterized protein</fullName>
    </submittedName>
</protein>
<gene>
    <name evidence="1" type="ORF">DWG14_03165</name>
</gene>
<accession>A0AAI8L0S6</accession>
<reference evidence="1 2" key="1">
    <citation type="submission" date="2018-09" db="EMBL/GenBank/DDBJ databases">
        <title>Production of Trimethoprim by Streptomyces sp. 3E-1.</title>
        <authorList>
            <person name="Kang H.J."/>
            <person name="Kim S.B."/>
        </authorList>
    </citation>
    <scope>NUCLEOTIDE SEQUENCE [LARGE SCALE GENOMIC DNA]</scope>
    <source>
        <strain evidence="1 2">3E-1</strain>
    </source>
</reference>
<dbReference type="AlphaFoldDB" id="A0AAI8L0S6"/>
<sequence length="37" mass="4071">MYVHPPVPAVCRGVITTFNRKLADSKVCYKTAGFRGS</sequence>